<gene>
    <name evidence="2" type="ORF">AAJ76_3700010706</name>
</gene>
<organism evidence="2 3">
    <name type="scientific">Vairimorpha ceranae</name>
    <dbReference type="NCBI Taxonomy" id="40302"/>
    <lineage>
        <taxon>Eukaryota</taxon>
        <taxon>Fungi</taxon>
        <taxon>Fungi incertae sedis</taxon>
        <taxon>Microsporidia</taxon>
        <taxon>Nosematidae</taxon>
        <taxon>Vairimorpha</taxon>
    </lineage>
</organism>
<protein>
    <submittedName>
        <fullName evidence="2">Uncharacterized protein</fullName>
    </submittedName>
</protein>
<dbReference type="VEuPathDB" id="MicrosporidiaDB:NCER_101720"/>
<dbReference type="VEuPathDB" id="MicrosporidiaDB:AAJ76_3700010706"/>
<dbReference type="AlphaFoldDB" id="A0A0F9WDU3"/>
<evidence type="ECO:0000256" key="1">
    <source>
        <dbReference type="SAM" id="MobiDB-lite"/>
    </source>
</evidence>
<name>A0A0F9WDU3_9MICR</name>
<feature type="compositionally biased region" description="Polar residues" evidence="1">
    <location>
        <begin position="1"/>
        <end position="10"/>
    </location>
</feature>
<dbReference type="Proteomes" id="UP000034350">
    <property type="component" value="Unassembled WGS sequence"/>
</dbReference>
<feature type="compositionally biased region" description="Basic and acidic residues" evidence="1">
    <location>
        <begin position="58"/>
        <end position="137"/>
    </location>
</feature>
<dbReference type="EMBL" id="JPQZ01000037">
    <property type="protein sequence ID" value="KKO74960.1"/>
    <property type="molecule type" value="Genomic_DNA"/>
</dbReference>
<dbReference type="RefSeq" id="XP_024330702.1">
    <property type="nucleotide sequence ID" value="XM_024475346.1"/>
</dbReference>
<dbReference type="VEuPathDB" id="MicrosporidiaDB:NCER_101721"/>
<comment type="caution">
    <text evidence="2">The sequence shown here is derived from an EMBL/GenBank/DDBJ whole genome shotgun (WGS) entry which is preliminary data.</text>
</comment>
<evidence type="ECO:0000313" key="2">
    <source>
        <dbReference type="EMBL" id="KKO74960.1"/>
    </source>
</evidence>
<accession>A0A0F9WDU3</accession>
<feature type="compositionally biased region" description="Low complexity" evidence="1">
    <location>
        <begin position="11"/>
        <end position="41"/>
    </location>
</feature>
<keyword evidence="3" id="KW-1185">Reference proteome</keyword>
<dbReference type="VEuPathDB" id="MicrosporidiaDB:G9O61_00g010790"/>
<feature type="region of interest" description="Disordered" evidence="1">
    <location>
        <begin position="1"/>
        <end position="138"/>
    </location>
</feature>
<evidence type="ECO:0000313" key="3">
    <source>
        <dbReference type="Proteomes" id="UP000034350"/>
    </source>
</evidence>
<dbReference type="GeneID" id="36320286"/>
<proteinExistence type="predicted"/>
<reference evidence="2 3" key="1">
    <citation type="journal article" date="2015" name="Environ. Microbiol.">
        <title>Genome analyses suggest the presence of polyploidy and recent human-driven expansions in eight global populations of the honeybee pathogen Nosema ceranae.</title>
        <authorList>
            <person name="Pelin A."/>
            <person name="Selman M."/>
            <person name="Aris-Brosou S."/>
            <person name="Farinelli L."/>
            <person name="Corradi N."/>
        </authorList>
    </citation>
    <scope>NUCLEOTIDE SEQUENCE [LARGE SCALE GENOMIC DNA]</scope>
    <source>
        <strain evidence="2 3">PA08 1199</strain>
    </source>
</reference>
<sequence>MAVVNNENMVQQQTPSPQTTPAQSTTSQVNTMTLTSTTTSTVIISVPPASIKTQDISESVKDDKSQNKCKKSEESTDEQREKTKKDCEHQSKVKKGDVGGEKEGKSEHHDIENKPKGKKNGENEQNNKKQDNEEKDITTVIREIPTTVTVEVPLTLFREHTTTAISKVPIINYSLTTFTEKDTTTKTFFKTATVTSEIFETTTLTTEILKTTTVSVINQQTTDYDHKENELDDENNSKIPTYDVDYKFPGQFKDIEDKFARFRSKKILKKDIDNLLMNLCDTKSKNYDCISPFLEDKKKREFTCTDNQKSTDNDCKSESIKTVYISDTKSQDAVFENEKISTVYITKEPSVEKLTTVFITREPEKENISTVLETTPPFNEKTTTIFVAPPSPATDSHVEQEKTKTVFITQSLEAKNQDILDKVSTALVTTLINANTPATQEAYSTVFITTSVLIPTPQVVNQAPALDILQTADIKKKEDKTPLKSKEDCDEDIIPLLKDLIQTTLASAKQKHAKPKKSNRKIFKTFYAKRKKRKCNPKRECSDKKGQPMEYEKICNEDHNV</sequence>